<name>A0ABV2L0Z5_9HYPH</name>
<feature type="modified residue" description="4-aspartylphosphate" evidence="2">
    <location>
        <position position="129"/>
    </location>
</feature>
<dbReference type="PANTHER" id="PTHR44591:SF24">
    <property type="entry name" value="PROTEIN-GLUTAMATE METHYLESTERASE_PROTEIN-GLUTAMINE GLUTAMINASE 1"/>
    <property type="match status" value="1"/>
</dbReference>
<dbReference type="PANTHER" id="PTHR44591">
    <property type="entry name" value="STRESS RESPONSE REGULATOR PROTEIN 1"/>
    <property type="match status" value="1"/>
</dbReference>
<dbReference type="InterPro" id="IPR011006">
    <property type="entry name" value="CheY-like_superfamily"/>
</dbReference>
<keyword evidence="1 2" id="KW-0597">Phosphoprotein</keyword>
<dbReference type="Gene3D" id="3.40.50.2300">
    <property type="match status" value="1"/>
</dbReference>
<feature type="domain" description="Response regulatory" evidence="4">
    <location>
        <begin position="79"/>
        <end position="189"/>
    </location>
</feature>
<dbReference type="EMBL" id="JBEPMM010000002">
    <property type="protein sequence ID" value="MET3691495.1"/>
    <property type="molecule type" value="Genomic_DNA"/>
</dbReference>
<evidence type="ECO:0000313" key="5">
    <source>
        <dbReference type="EMBL" id="MET3691495.1"/>
    </source>
</evidence>
<feature type="region of interest" description="Disordered" evidence="3">
    <location>
        <begin position="38"/>
        <end position="67"/>
    </location>
</feature>
<evidence type="ECO:0000256" key="1">
    <source>
        <dbReference type="ARBA" id="ARBA00022553"/>
    </source>
</evidence>
<protein>
    <submittedName>
        <fullName evidence="5">CheY-like chemotaxis protein</fullName>
    </submittedName>
</protein>
<evidence type="ECO:0000313" key="6">
    <source>
        <dbReference type="Proteomes" id="UP001549145"/>
    </source>
</evidence>
<feature type="region of interest" description="Disordered" evidence="3">
    <location>
        <begin position="1"/>
        <end position="20"/>
    </location>
</feature>
<gene>
    <name evidence="5" type="ORF">ABID43_001020</name>
</gene>
<dbReference type="SMART" id="SM00448">
    <property type="entry name" value="REC"/>
    <property type="match status" value="1"/>
</dbReference>
<accession>A0ABV2L0Z5</accession>
<evidence type="ECO:0000259" key="4">
    <source>
        <dbReference type="PROSITE" id="PS50110"/>
    </source>
</evidence>
<reference evidence="5 6" key="1">
    <citation type="submission" date="2024-06" db="EMBL/GenBank/DDBJ databases">
        <title>Genomic Encyclopedia of Type Strains, Phase IV (KMG-IV): sequencing the most valuable type-strain genomes for metagenomic binning, comparative biology and taxonomic classification.</title>
        <authorList>
            <person name="Goeker M."/>
        </authorList>
    </citation>
    <scope>NUCLEOTIDE SEQUENCE [LARGE SCALE GENOMIC DNA]</scope>
    <source>
        <strain evidence="5 6">DSM 21331</strain>
    </source>
</reference>
<dbReference type="InterPro" id="IPR001789">
    <property type="entry name" value="Sig_transdc_resp-reg_receiver"/>
</dbReference>
<dbReference type="PROSITE" id="PS50110">
    <property type="entry name" value="RESPONSE_REGULATORY"/>
    <property type="match status" value="1"/>
</dbReference>
<proteinExistence type="predicted"/>
<evidence type="ECO:0000256" key="3">
    <source>
        <dbReference type="SAM" id="MobiDB-lite"/>
    </source>
</evidence>
<dbReference type="InterPro" id="IPR050595">
    <property type="entry name" value="Bact_response_regulator"/>
</dbReference>
<comment type="caution">
    <text evidence="5">The sequence shown here is derived from an EMBL/GenBank/DDBJ whole genome shotgun (WGS) entry which is preliminary data.</text>
</comment>
<evidence type="ECO:0000256" key="2">
    <source>
        <dbReference type="PROSITE-ProRule" id="PRU00169"/>
    </source>
</evidence>
<keyword evidence="6" id="KW-1185">Reference proteome</keyword>
<dbReference type="SUPFAM" id="SSF52172">
    <property type="entry name" value="CheY-like"/>
    <property type="match status" value="1"/>
</dbReference>
<organism evidence="5 6">
    <name type="scientific">Methylobacterium goesingense</name>
    <dbReference type="NCBI Taxonomy" id="243690"/>
    <lineage>
        <taxon>Bacteria</taxon>
        <taxon>Pseudomonadati</taxon>
        <taxon>Pseudomonadota</taxon>
        <taxon>Alphaproteobacteria</taxon>
        <taxon>Hyphomicrobiales</taxon>
        <taxon>Methylobacteriaceae</taxon>
        <taxon>Methylobacterium</taxon>
    </lineage>
</organism>
<dbReference type="Proteomes" id="UP001549145">
    <property type="component" value="Unassembled WGS sequence"/>
</dbReference>
<dbReference type="Pfam" id="PF00072">
    <property type="entry name" value="Response_reg"/>
    <property type="match status" value="1"/>
</dbReference>
<sequence>MLDTPVGTGDGSLSAEVVEPSSGAARRLYRPRRAALIGHGGSEPANGLPGRSSGIPNESKGRSPGVSAQVDEDLLNGARVLVVEDEAAISMLLEDMLLDFGCTVVGPAARLSTALEMAETESFEVAILDVNVAGEPIYPVAEAIVKRNLPIVFSTGYGGAGIREPFRDRPVVQKPFSQADLKRTLIAAVAAAKA</sequence>